<organism evidence="9 10">
    <name type="scientific">Mesoterricola sediminis</name>
    <dbReference type="NCBI Taxonomy" id="2927980"/>
    <lineage>
        <taxon>Bacteria</taxon>
        <taxon>Pseudomonadati</taxon>
        <taxon>Acidobacteriota</taxon>
        <taxon>Holophagae</taxon>
        <taxon>Holophagales</taxon>
        <taxon>Holophagaceae</taxon>
        <taxon>Mesoterricola</taxon>
    </lineage>
</organism>
<evidence type="ECO:0000256" key="7">
    <source>
        <dbReference type="ARBA" id="ARBA00023237"/>
    </source>
</evidence>
<evidence type="ECO:0000256" key="3">
    <source>
        <dbReference type="ARBA" id="ARBA00022452"/>
    </source>
</evidence>
<evidence type="ECO:0000313" key="10">
    <source>
        <dbReference type="Proteomes" id="UP001228113"/>
    </source>
</evidence>
<keyword evidence="10" id="KW-1185">Reference proteome</keyword>
<protein>
    <submittedName>
        <fullName evidence="9">Membrane protein</fullName>
    </submittedName>
</protein>
<dbReference type="PANTHER" id="PTHR35093">
    <property type="entry name" value="OUTER MEMBRANE PROTEIN NMB0088-RELATED"/>
    <property type="match status" value="1"/>
</dbReference>
<dbReference type="RefSeq" id="WP_243347243.1">
    <property type="nucleotide sequence ID" value="NZ_AP027081.1"/>
</dbReference>
<feature type="signal peptide" evidence="8">
    <location>
        <begin position="1"/>
        <end position="27"/>
    </location>
</feature>
<keyword evidence="7" id="KW-0998">Cell outer membrane</keyword>
<dbReference type="GO" id="GO:0015483">
    <property type="term" value="F:long-chain fatty acid transporting porin activity"/>
    <property type="evidence" value="ECO:0007669"/>
    <property type="project" value="TreeGrafter"/>
</dbReference>
<evidence type="ECO:0000256" key="4">
    <source>
        <dbReference type="ARBA" id="ARBA00022692"/>
    </source>
</evidence>
<evidence type="ECO:0000256" key="1">
    <source>
        <dbReference type="ARBA" id="ARBA00004571"/>
    </source>
</evidence>
<feature type="chain" id="PRO_5041238075" evidence="8">
    <location>
        <begin position="28"/>
        <end position="499"/>
    </location>
</feature>
<dbReference type="AlphaFoldDB" id="A0AA48KBI0"/>
<dbReference type="KEGG" id="msea:METESE_10870"/>
<dbReference type="SUPFAM" id="SSF56935">
    <property type="entry name" value="Porins"/>
    <property type="match status" value="1"/>
</dbReference>
<dbReference type="EMBL" id="AP027081">
    <property type="protein sequence ID" value="BDU76129.1"/>
    <property type="molecule type" value="Genomic_DNA"/>
</dbReference>
<keyword evidence="5 8" id="KW-0732">Signal</keyword>
<comment type="subcellular location">
    <subcellularLocation>
        <location evidence="1">Cell outer membrane</location>
        <topology evidence="1">Multi-pass membrane protein</topology>
    </subcellularLocation>
</comment>
<evidence type="ECO:0000256" key="5">
    <source>
        <dbReference type="ARBA" id="ARBA00022729"/>
    </source>
</evidence>
<proteinExistence type="inferred from homology"/>
<dbReference type="InterPro" id="IPR005017">
    <property type="entry name" value="OMPP1/FadL/TodX"/>
</dbReference>
<keyword evidence="3" id="KW-1134">Transmembrane beta strand</keyword>
<keyword evidence="6" id="KW-0472">Membrane</keyword>
<evidence type="ECO:0000313" key="9">
    <source>
        <dbReference type="EMBL" id="BDU76129.1"/>
    </source>
</evidence>
<dbReference type="Pfam" id="PF03349">
    <property type="entry name" value="Toluene_X"/>
    <property type="match status" value="1"/>
</dbReference>
<evidence type="ECO:0000256" key="6">
    <source>
        <dbReference type="ARBA" id="ARBA00023136"/>
    </source>
</evidence>
<evidence type="ECO:0000256" key="2">
    <source>
        <dbReference type="ARBA" id="ARBA00008163"/>
    </source>
</evidence>
<sequence>MTHPSRALLSASALALLLVAAAPRAQAAGFQLREQGAGAQGQAFAGVAAGSADLTSMFFNPAVLTRFEGTQLQLGFSNILPSAKFSGGAASRSGIPAASPLSAISGSSSHANAAESAVTPTLYAMWSVSKDLKVGLSINVPYGLTTEYDANWIGRYHALRSHLETLDITPTVAYRVNDQWSLGAAFVARRSKAELSQALDFGYTAYALIRQIQANPAYTPYDPTFSNTNPLTGQPIVTPGAADGSAFISGDAWAYGFKAGVLYEPTRTLRFGLGFQSAIKPKVKGDVTFSIPSTVGAGLAGLAAVNPTHTATLAYINGAFTASTANGPVSAEVELPACITFGANWEVSPTFTLSLEADRTQWSKFQELRIKFANPATQPDSYTTENWHDTTFVSLGVACHPGDGWTYRAGVAFDQGAVDDAYRTPRIPDADRTWVSLGVSKQLTKTFALDLGYSHLFAKDAALNLSGGTPAGPDYFKGNLSGTYKNAIDIWALQARWSF</sequence>
<reference evidence="9" key="1">
    <citation type="journal article" date="2023" name="Int. J. Syst. Evol. Microbiol.">
        <title>Mesoterricola silvestris gen. nov., sp. nov., Mesoterricola sediminis sp. nov., Geothrix oryzae sp. nov., Geothrix edaphica sp. nov., Geothrix rubra sp. nov., and Geothrix limicola sp. nov., six novel members of Acidobacteriota isolated from soils.</title>
        <authorList>
            <person name="Itoh H."/>
            <person name="Sugisawa Y."/>
            <person name="Mise K."/>
            <person name="Xu Z."/>
            <person name="Kuniyasu M."/>
            <person name="Ushijima N."/>
            <person name="Kawano K."/>
            <person name="Kobayashi E."/>
            <person name="Shiratori Y."/>
            <person name="Masuda Y."/>
            <person name="Senoo K."/>
        </authorList>
    </citation>
    <scope>NUCLEOTIDE SEQUENCE</scope>
    <source>
        <strain evidence="9">W786</strain>
    </source>
</reference>
<gene>
    <name evidence="9" type="primary">ompP1</name>
    <name evidence="9" type="ORF">METESE_10870</name>
</gene>
<dbReference type="PANTHER" id="PTHR35093:SF3">
    <property type="entry name" value="LONG-CHAIN FATTY ACID TRANSPORT PROTEIN"/>
    <property type="match status" value="1"/>
</dbReference>
<evidence type="ECO:0000256" key="8">
    <source>
        <dbReference type="SAM" id="SignalP"/>
    </source>
</evidence>
<dbReference type="Gene3D" id="2.40.160.60">
    <property type="entry name" value="Outer membrane protein transport protein (OMPP1/FadL/TodX)"/>
    <property type="match status" value="1"/>
</dbReference>
<dbReference type="GO" id="GO:0009279">
    <property type="term" value="C:cell outer membrane"/>
    <property type="evidence" value="ECO:0007669"/>
    <property type="project" value="UniProtKB-SubCell"/>
</dbReference>
<dbReference type="Proteomes" id="UP001228113">
    <property type="component" value="Chromosome"/>
</dbReference>
<comment type="similarity">
    <text evidence="2">Belongs to the OmpP1/FadL family.</text>
</comment>
<keyword evidence="4" id="KW-0812">Transmembrane</keyword>
<name>A0AA48KBI0_9BACT</name>
<accession>A0AA48KBI0</accession>